<evidence type="ECO:0000256" key="8">
    <source>
        <dbReference type="SAM" id="Phobius"/>
    </source>
</evidence>
<evidence type="ECO:0008006" key="11">
    <source>
        <dbReference type="Google" id="ProtNLM"/>
    </source>
</evidence>
<keyword evidence="4" id="KW-0808">Transferase</keyword>
<keyword evidence="10" id="KW-1185">Reference proteome</keyword>
<dbReference type="PANTHER" id="PTHR21461">
    <property type="entry name" value="GLYCOSYLTRANSFERASE FAMILY 92 PROTEIN"/>
    <property type="match status" value="1"/>
</dbReference>
<dbReference type="Proteomes" id="UP001642464">
    <property type="component" value="Unassembled WGS sequence"/>
</dbReference>
<evidence type="ECO:0000256" key="4">
    <source>
        <dbReference type="ARBA" id="ARBA00022679"/>
    </source>
</evidence>
<comment type="similarity">
    <text evidence="2">Belongs to the glycosyltransferase 92 family.</text>
</comment>
<evidence type="ECO:0000313" key="10">
    <source>
        <dbReference type="Proteomes" id="UP001642464"/>
    </source>
</evidence>
<dbReference type="Pfam" id="PF01697">
    <property type="entry name" value="Glyco_transf_92"/>
    <property type="match status" value="1"/>
</dbReference>
<evidence type="ECO:0000256" key="2">
    <source>
        <dbReference type="ARBA" id="ARBA00007647"/>
    </source>
</evidence>
<keyword evidence="6 8" id="KW-1133">Transmembrane helix</keyword>
<accession>A0ABP0RV93</accession>
<comment type="subcellular location">
    <subcellularLocation>
        <location evidence="1">Membrane</location>
        <topology evidence="1">Single-pass membrane protein</topology>
    </subcellularLocation>
</comment>
<protein>
    <recommendedName>
        <fullName evidence="11">Glycosyltransferase family 92 protein</fullName>
    </recommendedName>
</protein>
<sequence length="776" mass="89653">MSSRTRPSPVFLEMPHDWIPLKSPTDLAFYFQTDRVSRRMEFSIASVRRFFPEAPFYLLSDGGDLFTDVAAKWNVTAVHSAMRMHLAQYANENFTCQRHLLRLAEAARWAQDKGARYLMIWEEDTRMLRPVRGFPDADVITMGNIHNDHCGVFSPESMQRLEQKKEKDLAPGDLRRMRQRDRYTARQGFSAGPGSTWKIHSLLSALGTSKSEDLDELYQVQDLCWEDFALMTDQAVQRSPEVQQMLSPYGDLDSQRPADPLRNLQCLWCLDSCKSSCGCTGLRWGVEWLQYLAVWLLWPLAPTFSIIEREKILWSRRRCALMRWWLPTEIELHHYQQRSEEEFVKRRSYQMKGLEAAKQDFWRREEEEHLNDCEGARRILRFLPLMDSLKTLPWSERLQRFHAMGRDHQGTPRPHFITAVLEVNLFSTVEDEYLLEWIDFHTVAGMDHFVIYDARNVSSTGELLKDYVSNGVVELWPCRIDVDGNCVPVDELMTWNLKAKDLRGGSGGAQEEAFRAAAVKRIVQEVSTYWIAQLDLDEFMFPRQASSLRELLVPHTHQAGSVDMFFVWYLIFGSSGWHAKPPMRQIEAYRRCASARNWNGKSIAQADSIVLSGPGRYSGFSHKLIEESTGARVCDAHYLNWWGEVTCLENPVRLFDIVSVVLCLGIALLLLWPLLAAVWMLRIAVYQFYTMHRSLRASPPPDLGAPPTEEQLPGWIALGPKDLAFFFQTNQVSRRMEFSIASVRRHFPEAPFYLISDGGPSFQSLAEKWTIHAFRA</sequence>
<dbReference type="PANTHER" id="PTHR21461:SF69">
    <property type="entry name" value="GLYCOSYLTRANSFERASE FAMILY 92 PROTEIN"/>
    <property type="match status" value="1"/>
</dbReference>
<feature type="transmembrane region" description="Helical" evidence="8">
    <location>
        <begin position="657"/>
        <end position="681"/>
    </location>
</feature>
<keyword evidence="3" id="KW-0328">Glycosyltransferase</keyword>
<keyword evidence="7 8" id="KW-0472">Membrane</keyword>
<evidence type="ECO:0000256" key="7">
    <source>
        <dbReference type="ARBA" id="ARBA00023136"/>
    </source>
</evidence>
<evidence type="ECO:0000256" key="5">
    <source>
        <dbReference type="ARBA" id="ARBA00022692"/>
    </source>
</evidence>
<evidence type="ECO:0000256" key="3">
    <source>
        <dbReference type="ARBA" id="ARBA00022676"/>
    </source>
</evidence>
<dbReference type="InterPro" id="IPR008166">
    <property type="entry name" value="Glyco_transf_92"/>
</dbReference>
<keyword evidence="5 8" id="KW-0812">Transmembrane</keyword>
<reference evidence="9 10" key="1">
    <citation type="submission" date="2024-02" db="EMBL/GenBank/DDBJ databases">
        <authorList>
            <person name="Chen Y."/>
            <person name="Shah S."/>
            <person name="Dougan E. K."/>
            <person name="Thang M."/>
            <person name="Chan C."/>
        </authorList>
    </citation>
    <scope>NUCLEOTIDE SEQUENCE [LARGE SCALE GENOMIC DNA]</scope>
</reference>
<evidence type="ECO:0000256" key="1">
    <source>
        <dbReference type="ARBA" id="ARBA00004167"/>
    </source>
</evidence>
<name>A0ABP0RV93_9DINO</name>
<evidence type="ECO:0000313" key="9">
    <source>
        <dbReference type="EMBL" id="CAK9103924.1"/>
    </source>
</evidence>
<proteinExistence type="inferred from homology"/>
<evidence type="ECO:0000256" key="6">
    <source>
        <dbReference type="ARBA" id="ARBA00022989"/>
    </source>
</evidence>
<dbReference type="EMBL" id="CAXAMM010042273">
    <property type="protein sequence ID" value="CAK9103924.1"/>
    <property type="molecule type" value="Genomic_DNA"/>
</dbReference>
<gene>
    <name evidence="9" type="ORF">SCF082_LOCUS48526</name>
</gene>
<comment type="caution">
    <text evidence="9">The sequence shown here is derived from an EMBL/GenBank/DDBJ whole genome shotgun (WGS) entry which is preliminary data.</text>
</comment>
<organism evidence="9 10">
    <name type="scientific">Durusdinium trenchii</name>
    <dbReference type="NCBI Taxonomy" id="1381693"/>
    <lineage>
        <taxon>Eukaryota</taxon>
        <taxon>Sar</taxon>
        <taxon>Alveolata</taxon>
        <taxon>Dinophyceae</taxon>
        <taxon>Suessiales</taxon>
        <taxon>Symbiodiniaceae</taxon>
        <taxon>Durusdinium</taxon>
    </lineage>
</organism>